<evidence type="ECO:0000313" key="8">
    <source>
        <dbReference type="Proteomes" id="UP000625316"/>
    </source>
</evidence>
<dbReference type="InterPro" id="IPR002173">
    <property type="entry name" value="Carboh/pur_kinase_PfkB_CS"/>
</dbReference>
<evidence type="ECO:0000256" key="2">
    <source>
        <dbReference type="ARBA" id="ARBA00022679"/>
    </source>
</evidence>
<dbReference type="EMBL" id="JADEXQ010000019">
    <property type="protein sequence ID" value="MBE9029660.1"/>
    <property type="molecule type" value="Genomic_DNA"/>
</dbReference>
<comment type="caution">
    <text evidence="7">The sequence shown here is derived from an EMBL/GenBank/DDBJ whole genome shotgun (WGS) entry which is preliminary data.</text>
</comment>
<proteinExistence type="inferred from homology"/>
<dbReference type="InterPro" id="IPR029056">
    <property type="entry name" value="Ribokinase-like"/>
</dbReference>
<feature type="domain" description="Carbohydrate kinase PfkB" evidence="6">
    <location>
        <begin position="5"/>
        <end position="313"/>
    </location>
</feature>
<gene>
    <name evidence="7" type="ORF">IQ266_07950</name>
</gene>
<keyword evidence="2" id="KW-0808">Transferase</keyword>
<organism evidence="7 8">
    <name type="scientific">Romeriopsis navalis LEGE 11480</name>
    <dbReference type="NCBI Taxonomy" id="2777977"/>
    <lineage>
        <taxon>Bacteria</taxon>
        <taxon>Bacillati</taxon>
        <taxon>Cyanobacteriota</taxon>
        <taxon>Cyanophyceae</taxon>
        <taxon>Leptolyngbyales</taxon>
        <taxon>Leptolyngbyaceae</taxon>
        <taxon>Romeriopsis</taxon>
        <taxon>Romeriopsis navalis</taxon>
    </lineage>
</organism>
<keyword evidence="4 7" id="KW-0418">Kinase</keyword>
<keyword evidence="3" id="KW-0547">Nucleotide-binding</keyword>
<accession>A0A928Z3V0</accession>
<evidence type="ECO:0000256" key="5">
    <source>
        <dbReference type="ARBA" id="ARBA00022840"/>
    </source>
</evidence>
<comment type="similarity">
    <text evidence="1">Belongs to the carbohydrate kinase PfkB family.</text>
</comment>
<evidence type="ECO:0000256" key="1">
    <source>
        <dbReference type="ARBA" id="ARBA00010688"/>
    </source>
</evidence>
<keyword evidence="5" id="KW-0067">ATP-binding</keyword>
<evidence type="ECO:0000256" key="4">
    <source>
        <dbReference type="ARBA" id="ARBA00022777"/>
    </source>
</evidence>
<reference evidence="7" key="1">
    <citation type="submission" date="2020-10" db="EMBL/GenBank/DDBJ databases">
        <authorList>
            <person name="Castelo-Branco R."/>
            <person name="Eusebio N."/>
            <person name="Adriana R."/>
            <person name="Vieira A."/>
            <person name="Brugerolle De Fraissinette N."/>
            <person name="Rezende De Castro R."/>
            <person name="Schneider M.P."/>
            <person name="Vasconcelos V."/>
            <person name="Leao P.N."/>
        </authorList>
    </citation>
    <scope>NUCLEOTIDE SEQUENCE</scope>
    <source>
        <strain evidence="7">LEGE 11480</strain>
    </source>
</reference>
<dbReference type="SUPFAM" id="SSF53613">
    <property type="entry name" value="Ribokinase-like"/>
    <property type="match status" value="1"/>
</dbReference>
<dbReference type="Gene3D" id="3.40.1190.20">
    <property type="match status" value="1"/>
</dbReference>
<name>A0A928Z3V0_9CYAN</name>
<dbReference type="GO" id="GO:0005524">
    <property type="term" value="F:ATP binding"/>
    <property type="evidence" value="ECO:0007669"/>
    <property type="project" value="UniProtKB-KW"/>
</dbReference>
<protein>
    <submittedName>
        <fullName evidence="7">Carbohydrate kinase</fullName>
    </submittedName>
</protein>
<evidence type="ECO:0000256" key="3">
    <source>
        <dbReference type="ARBA" id="ARBA00022741"/>
    </source>
</evidence>
<sequence>MPHPQVLCLGEILYDRIADHVASSIQHVSSWTNYVGGAPANVACALSKLGTESGFIGAIGNDPIGQALVTQLSAEGVNPTGIQRIATHPTRTVLVLRSTSGERTFAAFGDQRATTDFADTQLEAAHLPQSRFKTAKFLVLGSLAMATPKSHDANLQAIKIAHQSGNQVFLDVNWRPVFWPQPAQAKSTIAKLIQQVDWLKLSIEESKWLLGHHNPHQIIQQFPQLQGVFITLGPDGCDYWLRGHHGKAPALAVIVQDTTGAGDGFVAGLLHQLCRTESVSSITAQAANTIVTYACAVGSLTTTQLGAINAQPTAAQVQQLLNQTER</sequence>
<dbReference type="Proteomes" id="UP000625316">
    <property type="component" value="Unassembled WGS sequence"/>
</dbReference>
<evidence type="ECO:0000313" key="7">
    <source>
        <dbReference type="EMBL" id="MBE9029660.1"/>
    </source>
</evidence>
<dbReference type="Pfam" id="PF00294">
    <property type="entry name" value="PfkB"/>
    <property type="match status" value="1"/>
</dbReference>
<dbReference type="PROSITE" id="PS00584">
    <property type="entry name" value="PFKB_KINASES_2"/>
    <property type="match status" value="1"/>
</dbReference>
<evidence type="ECO:0000259" key="6">
    <source>
        <dbReference type="Pfam" id="PF00294"/>
    </source>
</evidence>
<keyword evidence="8" id="KW-1185">Reference proteome</keyword>
<dbReference type="PROSITE" id="PS00583">
    <property type="entry name" value="PFKB_KINASES_1"/>
    <property type="match status" value="1"/>
</dbReference>
<dbReference type="GO" id="GO:0016301">
    <property type="term" value="F:kinase activity"/>
    <property type="evidence" value="ECO:0007669"/>
    <property type="project" value="UniProtKB-KW"/>
</dbReference>
<dbReference type="InterPro" id="IPR011611">
    <property type="entry name" value="PfkB_dom"/>
</dbReference>
<dbReference type="CDD" id="cd01167">
    <property type="entry name" value="bac_FRK"/>
    <property type="match status" value="1"/>
</dbReference>
<dbReference type="RefSeq" id="WP_264324478.1">
    <property type="nucleotide sequence ID" value="NZ_JADEXQ010000019.1"/>
</dbReference>
<dbReference type="InterPro" id="IPR050306">
    <property type="entry name" value="PfkB_Carbo_kinase"/>
</dbReference>
<dbReference type="PANTHER" id="PTHR43085:SF1">
    <property type="entry name" value="PSEUDOURIDINE KINASE-RELATED"/>
    <property type="match status" value="1"/>
</dbReference>
<dbReference type="AlphaFoldDB" id="A0A928Z3V0"/>
<dbReference type="PANTHER" id="PTHR43085">
    <property type="entry name" value="HEXOKINASE FAMILY MEMBER"/>
    <property type="match status" value="1"/>
</dbReference>